<dbReference type="EMBL" id="JADLQX010000002">
    <property type="protein sequence ID" value="MBF6296597.1"/>
    <property type="molecule type" value="Genomic_DNA"/>
</dbReference>
<dbReference type="SUPFAM" id="SSF48576">
    <property type="entry name" value="Terpenoid synthases"/>
    <property type="match status" value="1"/>
</dbReference>
<comment type="caution">
    <text evidence="1">The sequence shown here is derived from an EMBL/GenBank/DDBJ whole genome shotgun (WGS) entry which is preliminary data.</text>
</comment>
<keyword evidence="2" id="KW-1185">Reference proteome</keyword>
<reference evidence="1 2" key="1">
    <citation type="submission" date="2020-10" db="EMBL/GenBank/DDBJ databases">
        <title>Identification of Nocardia species via Next-generation sequencing and recognition of intraspecies genetic diversity.</title>
        <authorList>
            <person name="Li P."/>
            <person name="Li P."/>
            <person name="Lu B."/>
        </authorList>
    </citation>
    <scope>NUCLEOTIDE SEQUENCE [LARGE SCALE GENOMIC DNA]</scope>
    <source>
        <strain evidence="1 2">BJ06-0157</strain>
    </source>
</reference>
<name>A0ABS0CLD6_9NOCA</name>
<protein>
    <submittedName>
        <fullName evidence="1">Terpene synthase</fullName>
    </submittedName>
</protein>
<proteinExistence type="predicted"/>
<sequence>MWDGVVVVSEYTSALERDIVNMRGQHEELLRTGRQWSLRAMFSTPDWDIADYCRDFRPNRFGAQACAEVERFCRAHEIWLEPGGEHYNSMTPYLHPGAICAERMTIIGLYNAILFWLNDTVGREKFGHLDRDEQRRARVAVDRLCSLLRTRSAPDDPTPLEAAASGFLAMLSALADPAWLDRFIESTIDHLRPAIQDQNARTRGGLLSVAEYIDLRARVSGMYPAIALCEFGRDDYLPWDRIRRAGLGTDLCRLRVLTVEIGALMNDVFSFEKECIVDLADFNLIPAVLLNQRGSSFGHASSLQDAVHAAGEIVRARLAEFRQVGAATAERCDLLGADEAALAATVSTHIADLVACVQATWAWQITTLRYKGASIFTENGWGWTAHPYQQWE</sequence>
<dbReference type="Proteomes" id="UP000702209">
    <property type="component" value="Unassembled WGS sequence"/>
</dbReference>
<dbReference type="Gene3D" id="1.10.600.10">
    <property type="entry name" value="Farnesyl Diphosphate Synthase"/>
    <property type="match status" value="1"/>
</dbReference>
<evidence type="ECO:0000313" key="1">
    <source>
        <dbReference type="EMBL" id="MBF6296597.1"/>
    </source>
</evidence>
<organism evidence="1 2">
    <name type="scientific">Nocardia amamiensis</name>
    <dbReference type="NCBI Taxonomy" id="404578"/>
    <lineage>
        <taxon>Bacteria</taxon>
        <taxon>Bacillati</taxon>
        <taxon>Actinomycetota</taxon>
        <taxon>Actinomycetes</taxon>
        <taxon>Mycobacteriales</taxon>
        <taxon>Nocardiaceae</taxon>
        <taxon>Nocardia</taxon>
    </lineage>
</organism>
<evidence type="ECO:0000313" key="2">
    <source>
        <dbReference type="Proteomes" id="UP000702209"/>
    </source>
</evidence>
<gene>
    <name evidence="1" type="ORF">IU459_03455</name>
</gene>
<dbReference type="Pfam" id="PF19086">
    <property type="entry name" value="Terpene_syn_C_2"/>
    <property type="match status" value="1"/>
</dbReference>
<accession>A0ABS0CLD6</accession>
<dbReference type="InterPro" id="IPR008949">
    <property type="entry name" value="Isoprenoid_synthase_dom_sf"/>
</dbReference>